<dbReference type="PANTHER" id="PTHR30386">
    <property type="entry name" value="MEMBRANE FUSION SUBUNIT OF EMRAB-TOLC MULTIDRUG EFFLUX PUMP"/>
    <property type="match status" value="1"/>
</dbReference>
<evidence type="ECO:0000313" key="7">
    <source>
        <dbReference type="Proteomes" id="UP000281028"/>
    </source>
</evidence>
<keyword evidence="2 5" id="KW-0812">Transmembrane</keyword>
<evidence type="ECO:0000256" key="4">
    <source>
        <dbReference type="ARBA" id="ARBA00023136"/>
    </source>
</evidence>
<keyword evidence="3 5" id="KW-1133">Transmembrane helix</keyword>
<dbReference type="PANTHER" id="PTHR30386:SF26">
    <property type="entry name" value="TRANSPORT PROTEIN COMB"/>
    <property type="match status" value="1"/>
</dbReference>
<dbReference type="EMBL" id="RIAR02000001">
    <property type="protein sequence ID" value="NSL85852.1"/>
    <property type="molecule type" value="Genomic_DNA"/>
</dbReference>
<dbReference type="OrthoDB" id="7057889at2"/>
<reference evidence="6" key="1">
    <citation type="submission" date="2020-05" db="EMBL/GenBank/DDBJ databases">
        <title>Chitinophaga laudate sp. nov., isolated from a tropical peat swamp.</title>
        <authorList>
            <person name="Goh C.B.S."/>
            <person name="Lee M.S."/>
            <person name="Parimannan S."/>
            <person name="Pasbakhsh P."/>
            <person name="Yule C.M."/>
            <person name="Rajandas H."/>
            <person name="Loke S."/>
            <person name="Croft L."/>
            <person name="Tan J.B.L."/>
        </authorList>
    </citation>
    <scope>NUCLEOTIDE SEQUENCE</scope>
    <source>
        <strain evidence="6">Mgbs1</strain>
    </source>
</reference>
<comment type="subcellular location">
    <subcellularLocation>
        <location evidence="1">Membrane</location>
        <topology evidence="1">Single-pass membrane protein</topology>
    </subcellularLocation>
</comment>
<dbReference type="Proteomes" id="UP000281028">
    <property type="component" value="Unassembled WGS sequence"/>
</dbReference>
<keyword evidence="7" id="KW-1185">Reference proteome</keyword>
<dbReference type="AlphaFoldDB" id="A0A9Q5GPK9"/>
<protein>
    <submittedName>
        <fullName evidence="6">HlyD family efflux transporter periplasmic adaptor subunit</fullName>
    </submittedName>
</protein>
<proteinExistence type="predicted"/>
<dbReference type="GO" id="GO:0016020">
    <property type="term" value="C:membrane"/>
    <property type="evidence" value="ECO:0007669"/>
    <property type="project" value="UniProtKB-SubCell"/>
</dbReference>
<sequence length="317" mass="34856">MPENIDLTTVHSEELQEIIGRPPRWVIRRGSAVVAGVVVLLLLGASLIKYPAIVTAPVTLTSSPPPVKLVAATAGHITALYIEDNEQVQEEQVIAVIDNPAVTRDMFYLKTICTQLDTAMDPDHSISRLALRKDIQVASLQADYLALLQTIAGQPGNHAAIRSMASRITAQLSIWESRYVLRSPVKGIASFFRIREKNQYVTAGETVCVITPSPPLAYNVYLQLPRYKAGKVKAGQTALIRLQEFPEGEFGRLKATIGSLSHVPLDSSYTVVLTLKDGLRTTKQQEIPRRPEIAGTADIIIEQKSILQRIFENITGK</sequence>
<evidence type="ECO:0000313" key="6">
    <source>
        <dbReference type="EMBL" id="NSL85852.1"/>
    </source>
</evidence>
<comment type="caution">
    <text evidence="6">The sequence shown here is derived from an EMBL/GenBank/DDBJ whole genome shotgun (WGS) entry which is preliminary data.</text>
</comment>
<keyword evidence="4 5" id="KW-0472">Membrane</keyword>
<evidence type="ECO:0000256" key="2">
    <source>
        <dbReference type="ARBA" id="ARBA00022692"/>
    </source>
</evidence>
<accession>A0A9Q5GPK9</accession>
<evidence type="ECO:0000256" key="1">
    <source>
        <dbReference type="ARBA" id="ARBA00004167"/>
    </source>
</evidence>
<organism evidence="6 7">
    <name type="scientific">Chitinophaga solisilvae</name>
    <dbReference type="NCBI Taxonomy" id="1233460"/>
    <lineage>
        <taxon>Bacteria</taxon>
        <taxon>Pseudomonadati</taxon>
        <taxon>Bacteroidota</taxon>
        <taxon>Chitinophagia</taxon>
        <taxon>Chitinophagales</taxon>
        <taxon>Chitinophagaceae</taxon>
        <taxon>Chitinophaga</taxon>
    </lineage>
</organism>
<evidence type="ECO:0000256" key="5">
    <source>
        <dbReference type="SAM" id="Phobius"/>
    </source>
</evidence>
<feature type="transmembrane region" description="Helical" evidence="5">
    <location>
        <begin position="30"/>
        <end position="48"/>
    </location>
</feature>
<name>A0A9Q5GPK9_9BACT</name>
<gene>
    <name evidence="6" type="ORF">ECE50_003350</name>
</gene>
<dbReference type="InterPro" id="IPR050739">
    <property type="entry name" value="MFP"/>
</dbReference>
<evidence type="ECO:0000256" key="3">
    <source>
        <dbReference type="ARBA" id="ARBA00022989"/>
    </source>
</evidence>